<name>A0A0P9HGN3_9CHLR</name>
<feature type="transmembrane region" description="Helical" evidence="1">
    <location>
        <begin position="57"/>
        <end position="78"/>
    </location>
</feature>
<evidence type="ECO:0000313" key="3">
    <source>
        <dbReference type="Proteomes" id="UP000050509"/>
    </source>
</evidence>
<dbReference type="InterPro" id="IPR052528">
    <property type="entry name" value="Sugar_transport-like"/>
</dbReference>
<protein>
    <recommendedName>
        <fullName evidence="4">MFS transporter</fullName>
    </recommendedName>
</protein>
<evidence type="ECO:0000313" key="2">
    <source>
        <dbReference type="EMBL" id="KPV53974.1"/>
    </source>
</evidence>
<feature type="transmembrane region" description="Helical" evidence="1">
    <location>
        <begin position="18"/>
        <end position="45"/>
    </location>
</feature>
<dbReference type="AlphaFoldDB" id="A0A0P9HGN3"/>
<feature type="transmembrane region" description="Helical" evidence="1">
    <location>
        <begin position="98"/>
        <end position="123"/>
    </location>
</feature>
<accession>A0A0P9HGN3</accession>
<keyword evidence="1" id="KW-1133">Transmembrane helix</keyword>
<dbReference type="Proteomes" id="UP000050509">
    <property type="component" value="Unassembled WGS sequence"/>
</dbReference>
<comment type="caution">
    <text evidence="2">The sequence shown here is derived from an EMBL/GenBank/DDBJ whole genome shotgun (WGS) entry which is preliminary data.</text>
</comment>
<reference evidence="2 3" key="1">
    <citation type="submission" date="2015-09" db="EMBL/GenBank/DDBJ databases">
        <title>Draft genome sequence of Kouleothrix aurantiaca JCM 19913.</title>
        <authorList>
            <person name="Hemp J."/>
        </authorList>
    </citation>
    <scope>NUCLEOTIDE SEQUENCE [LARGE SCALE GENOMIC DNA]</scope>
    <source>
        <strain evidence="2 3">COM-B</strain>
    </source>
</reference>
<proteinExistence type="predicted"/>
<feature type="transmembrane region" description="Helical" evidence="1">
    <location>
        <begin position="129"/>
        <end position="151"/>
    </location>
</feature>
<dbReference type="EMBL" id="LJCR01000139">
    <property type="protein sequence ID" value="KPV53974.1"/>
    <property type="molecule type" value="Genomic_DNA"/>
</dbReference>
<keyword evidence="1" id="KW-0472">Membrane</keyword>
<sequence>MENVSADAILKRYANRNFVLNVLDGMAFVFGISLVSRLTVLPLFIARLSSERWVQGLLPTLTQAGWVLPTLFMAPLVASLPRRKPLVMAATLGERLPFLVLGAVLLPVFALVGGVAWLLALFFTLENLLVFTAQVFVPLGFNDGSTILYWWRRRGTALGQTPPQ</sequence>
<organism evidence="2 3">
    <name type="scientific">Kouleothrix aurantiaca</name>
    <dbReference type="NCBI Taxonomy" id="186479"/>
    <lineage>
        <taxon>Bacteria</taxon>
        <taxon>Bacillati</taxon>
        <taxon>Chloroflexota</taxon>
        <taxon>Chloroflexia</taxon>
        <taxon>Chloroflexales</taxon>
        <taxon>Roseiflexineae</taxon>
        <taxon>Roseiflexaceae</taxon>
        <taxon>Kouleothrix</taxon>
    </lineage>
</organism>
<dbReference type="PANTHER" id="PTHR23526">
    <property type="entry name" value="INTEGRAL MEMBRANE TRANSPORT PROTEIN-RELATED"/>
    <property type="match status" value="1"/>
</dbReference>
<dbReference type="PANTHER" id="PTHR23526:SF1">
    <property type="entry name" value="MAJOR FACILITATOR SUPERFAMILY MFS_1"/>
    <property type="match status" value="1"/>
</dbReference>
<keyword evidence="3" id="KW-1185">Reference proteome</keyword>
<gene>
    <name evidence="2" type="ORF">SE17_06485</name>
</gene>
<evidence type="ECO:0008006" key="4">
    <source>
        <dbReference type="Google" id="ProtNLM"/>
    </source>
</evidence>
<keyword evidence="1" id="KW-0812">Transmembrane</keyword>
<evidence type="ECO:0000256" key="1">
    <source>
        <dbReference type="SAM" id="Phobius"/>
    </source>
</evidence>